<evidence type="ECO:0000259" key="4">
    <source>
        <dbReference type="SMART" id="SM00646"/>
    </source>
</evidence>
<dbReference type="GO" id="GO:0008745">
    <property type="term" value="F:N-acetylmuramoyl-L-alanine amidase activity"/>
    <property type="evidence" value="ECO:0007669"/>
    <property type="project" value="UniProtKB-EC"/>
</dbReference>
<feature type="domain" description="MurNAc-LAA" evidence="4">
    <location>
        <begin position="74"/>
        <end position="231"/>
    </location>
</feature>
<dbReference type="InterPro" id="IPR050695">
    <property type="entry name" value="N-acetylmuramoyl_amidase_3"/>
</dbReference>
<dbReference type="GO" id="GO:0030288">
    <property type="term" value="C:outer membrane-bounded periplasmic space"/>
    <property type="evidence" value="ECO:0007669"/>
    <property type="project" value="TreeGrafter"/>
</dbReference>
<dbReference type="Pfam" id="PF01520">
    <property type="entry name" value="Amidase_3"/>
    <property type="match status" value="1"/>
</dbReference>
<dbReference type="CDD" id="cd02696">
    <property type="entry name" value="MurNAc-LAA"/>
    <property type="match status" value="1"/>
</dbReference>
<dbReference type="Proteomes" id="UP000652231">
    <property type="component" value="Unassembled WGS sequence"/>
</dbReference>
<evidence type="ECO:0000256" key="3">
    <source>
        <dbReference type="ARBA" id="ARBA00022801"/>
    </source>
</evidence>
<dbReference type="GO" id="GO:0009253">
    <property type="term" value="P:peptidoglycan catabolic process"/>
    <property type="evidence" value="ECO:0007669"/>
    <property type="project" value="InterPro"/>
</dbReference>
<gene>
    <name evidence="5" type="ORF">GCM10011312_16340</name>
</gene>
<comment type="caution">
    <text evidence="5">The sequence shown here is derived from an EMBL/GenBank/DDBJ whole genome shotgun (WGS) entry which is preliminary data.</text>
</comment>
<name>A0A8J2V9K0_9FLAO</name>
<dbReference type="SMART" id="SM00646">
    <property type="entry name" value="Ami_3"/>
    <property type="match status" value="1"/>
</dbReference>
<keyword evidence="6" id="KW-1185">Reference proteome</keyword>
<comment type="catalytic activity">
    <reaction evidence="1">
        <text>Hydrolyzes the link between N-acetylmuramoyl residues and L-amino acid residues in certain cell-wall glycopeptides.</text>
        <dbReference type="EC" id="3.5.1.28"/>
    </reaction>
</comment>
<reference evidence="5" key="1">
    <citation type="journal article" date="2014" name="Int. J. Syst. Evol. Microbiol.">
        <title>Complete genome sequence of Corynebacterium casei LMG S-19264T (=DSM 44701T), isolated from a smear-ripened cheese.</title>
        <authorList>
            <consortium name="US DOE Joint Genome Institute (JGI-PGF)"/>
            <person name="Walter F."/>
            <person name="Albersmeier A."/>
            <person name="Kalinowski J."/>
            <person name="Ruckert C."/>
        </authorList>
    </citation>
    <scope>NUCLEOTIDE SEQUENCE</scope>
    <source>
        <strain evidence="5">CGMCC 1.12924</strain>
    </source>
</reference>
<dbReference type="AlphaFoldDB" id="A0A8J2V9K0"/>
<dbReference type="EC" id="3.5.1.28" evidence="2"/>
<dbReference type="SUPFAM" id="SSF53187">
    <property type="entry name" value="Zn-dependent exopeptidases"/>
    <property type="match status" value="1"/>
</dbReference>
<dbReference type="PANTHER" id="PTHR30404:SF0">
    <property type="entry name" value="N-ACETYLMURAMOYL-L-ALANINE AMIDASE AMIC"/>
    <property type="match status" value="1"/>
</dbReference>
<organism evidence="5 6">
    <name type="scientific">Planktosalinus lacus</name>
    <dbReference type="NCBI Taxonomy" id="1526573"/>
    <lineage>
        <taxon>Bacteria</taxon>
        <taxon>Pseudomonadati</taxon>
        <taxon>Bacteroidota</taxon>
        <taxon>Flavobacteriia</taxon>
        <taxon>Flavobacteriales</taxon>
        <taxon>Flavobacteriaceae</taxon>
        <taxon>Planktosalinus</taxon>
    </lineage>
</organism>
<evidence type="ECO:0000313" key="5">
    <source>
        <dbReference type="EMBL" id="GGD93340.1"/>
    </source>
</evidence>
<evidence type="ECO:0000256" key="2">
    <source>
        <dbReference type="ARBA" id="ARBA00011901"/>
    </source>
</evidence>
<evidence type="ECO:0000256" key="1">
    <source>
        <dbReference type="ARBA" id="ARBA00001561"/>
    </source>
</evidence>
<proteinExistence type="predicted"/>
<protein>
    <recommendedName>
        <fullName evidence="2">N-acetylmuramoyl-L-alanine amidase</fullName>
        <ecNumber evidence="2">3.5.1.28</ecNumber>
    </recommendedName>
</protein>
<reference evidence="5" key="2">
    <citation type="submission" date="2020-09" db="EMBL/GenBank/DDBJ databases">
        <authorList>
            <person name="Sun Q."/>
            <person name="Zhou Y."/>
        </authorList>
    </citation>
    <scope>NUCLEOTIDE SEQUENCE</scope>
    <source>
        <strain evidence="5">CGMCC 1.12924</strain>
    </source>
</reference>
<keyword evidence="3" id="KW-0378">Hydrolase</keyword>
<dbReference type="InterPro" id="IPR002508">
    <property type="entry name" value="MurNAc-LAA_cat"/>
</dbReference>
<dbReference type="FunFam" id="3.40.630.40:FF:000005">
    <property type="entry name" value="N-acetylmuramoyl-L-alanine amidase (AmiA)"/>
    <property type="match status" value="1"/>
</dbReference>
<accession>A0A8J2V9K0</accession>
<dbReference type="EMBL" id="BMGK01000006">
    <property type="protein sequence ID" value="GGD93340.1"/>
    <property type="molecule type" value="Genomic_DNA"/>
</dbReference>
<dbReference type="Gene3D" id="3.40.630.40">
    <property type="entry name" value="Zn-dependent exopeptidases"/>
    <property type="match status" value="1"/>
</dbReference>
<dbReference type="PANTHER" id="PTHR30404">
    <property type="entry name" value="N-ACETYLMURAMOYL-L-ALANINE AMIDASE"/>
    <property type="match status" value="1"/>
</dbReference>
<sequence>MFPPKLLAQNKPFTVVLDAGHGGKDPGNRGNGYYEKEIALNIVLKVGKELEKNNNIKVIYTRKTDVFLELHERAAIANKADADLFVSVHCNAHSSNAHGTETFILGLNKNAQNLEIAKKENQVIYLEDNYEETYGGFDPNAPESLIGLIIMQEEYLEQSIAIASLVQDNFTKQLKRNNRSVKQGPFWVLHNTYMPSVLIETGFLTNKNEGAYLNSKKGQQEMATAISKAVLDYYNSIKYLYVVNETEAAVDTKSESPPEVDIYEDVLFKVQIAASSKKIDIKPYNFKGLTMMSREKESGLFKYYYGSTSDYNLIKALLKEAKQKGYESAFIVAFKNGKKTKLSEIIN</sequence>
<evidence type="ECO:0000313" key="6">
    <source>
        <dbReference type="Proteomes" id="UP000652231"/>
    </source>
</evidence>